<evidence type="ECO:0000256" key="1">
    <source>
        <dbReference type="SAM" id="MobiDB-lite"/>
    </source>
</evidence>
<feature type="compositionally biased region" description="Polar residues" evidence="1">
    <location>
        <begin position="1"/>
        <end position="18"/>
    </location>
</feature>
<gene>
    <name evidence="2" type="ORF">M670_01053</name>
</gene>
<evidence type="ECO:0000313" key="3">
    <source>
        <dbReference type="Proteomes" id="UP000027936"/>
    </source>
</evidence>
<sequence>MTRGQSHQGDNNASSMPQTPKYAKTSADGRDIEFSEELADAADLEAQARSEAADRRAKS</sequence>
<comment type="caution">
    <text evidence="2">The sequence shown here is derived from an EMBL/GenBank/DDBJ whole genome shotgun (WGS) entry which is preliminary data.</text>
</comment>
<evidence type="ECO:0000313" key="2">
    <source>
        <dbReference type="EMBL" id="KEF39291.1"/>
    </source>
</evidence>
<proteinExistence type="predicted"/>
<protein>
    <submittedName>
        <fullName evidence="2">YfhD-like protein</fullName>
    </submittedName>
</protein>
<dbReference type="OrthoDB" id="2973490at2"/>
<name>A0A072NP94_SCHAZ</name>
<dbReference type="RefSeq" id="WP_003331311.1">
    <property type="nucleotide sequence ID" value="NZ_JJRY01000003.1"/>
</dbReference>
<reference evidence="2 3" key="1">
    <citation type="submission" date="2014-04" db="EMBL/GenBank/DDBJ databases">
        <title>Draft genome sequence of Bacillus azotoformans MEV2011, a (co-) denitrifying strain unable to grow in the presence of oxygen.</title>
        <authorList>
            <person name="Nielsen M."/>
            <person name="Schreiber L."/>
            <person name="Finster K."/>
            <person name="Schramm A."/>
        </authorList>
    </citation>
    <scope>NUCLEOTIDE SEQUENCE [LARGE SCALE GENOMIC DNA]</scope>
    <source>
        <strain evidence="2 3">MEV2011</strain>
    </source>
</reference>
<dbReference type="InterPro" id="IPR025435">
    <property type="entry name" value="YfhD-like"/>
</dbReference>
<dbReference type="Proteomes" id="UP000027936">
    <property type="component" value="Unassembled WGS sequence"/>
</dbReference>
<dbReference type="Pfam" id="PF14151">
    <property type="entry name" value="YfhD"/>
    <property type="match status" value="1"/>
</dbReference>
<dbReference type="PATRIC" id="fig|1348973.3.peg.1024"/>
<dbReference type="EMBL" id="JJRY01000003">
    <property type="protein sequence ID" value="KEF39291.1"/>
    <property type="molecule type" value="Genomic_DNA"/>
</dbReference>
<dbReference type="AlphaFoldDB" id="A0A072NP94"/>
<feature type="region of interest" description="Disordered" evidence="1">
    <location>
        <begin position="1"/>
        <end position="34"/>
    </location>
</feature>
<dbReference type="GeneID" id="89467844"/>
<accession>A0A072NP94</accession>
<organism evidence="2 3">
    <name type="scientific">Schinkia azotoformans MEV2011</name>
    <dbReference type="NCBI Taxonomy" id="1348973"/>
    <lineage>
        <taxon>Bacteria</taxon>
        <taxon>Bacillati</taxon>
        <taxon>Bacillota</taxon>
        <taxon>Bacilli</taxon>
        <taxon>Bacillales</taxon>
        <taxon>Bacillaceae</taxon>
        <taxon>Calidifontibacillus/Schinkia group</taxon>
        <taxon>Schinkia</taxon>
    </lineage>
</organism>